<dbReference type="EMBL" id="FPBX01000064">
    <property type="protein sequence ID" value="SFU99631.1"/>
    <property type="molecule type" value="Genomic_DNA"/>
</dbReference>
<evidence type="ECO:0000313" key="1">
    <source>
        <dbReference type="EMBL" id="SFU99631.1"/>
    </source>
</evidence>
<gene>
    <name evidence="1" type="ORF">SAMN04489707_106410</name>
</gene>
<sequence length="51" mass="5679">MHLVTVGASAPHMHPENLALVFIFNKKKQAVFPLKNAMNPNRVHVGGRCTR</sequence>
<keyword evidence="2" id="KW-1185">Reference proteome</keyword>
<evidence type="ECO:0000313" key="2">
    <source>
        <dbReference type="Proteomes" id="UP000183656"/>
    </source>
</evidence>
<protein>
    <submittedName>
        <fullName evidence="1">Uncharacterized protein</fullName>
    </submittedName>
</protein>
<proteinExistence type="predicted"/>
<accession>A0A1I7KQE2</accession>
<organism evidence="1 2">
    <name type="scientific">Paenacidovorax caeni</name>
    <dbReference type="NCBI Taxonomy" id="343013"/>
    <lineage>
        <taxon>Bacteria</taxon>
        <taxon>Pseudomonadati</taxon>
        <taxon>Pseudomonadota</taxon>
        <taxon>Betaproteobacteria</taxon>
        <taxon>Burkholderiales</taxon>
        <taxon>Comamonadaceae</taxon>
        <taxon>Paenacidovorax</taxon>
    </lineage>
</organism>
<dbReference type="AlphaFoldDB" id="A0A1I7KQE2"/>
<dbReference type="Proteomes" id="UP000183656">
    <property type="component" value="Unassembled WGS sequence"/>
</dbReference>
<reference evidence="1 2" key="1">
    <citation type="submission" date="2016-10" db="EMBL/GenBank/DDBJ databases">
        <authorList>
            <person name="de Groot N.N."/>
        </authorList>
    </citation>
    <scope>NUCLEOTIDE SEQUENCE [LARGE SCALE GENOMIC DNA]</scope>
    <source>
        <strain evidence="1 2">R-24608</strain>
    </source>
</reference>
<name>A0A1I7KQE2_9BURK</name>